<dbReference type="AlphaFoldDB" id="E6MK37"/>
<keyword evidence="3 9" id="KW-0547">Nucleotide-binding</keyword>
<dbReference type="UniPathway" id="UPA00930"/>
<dbReference type="EMBL" id="AEQN01000033">
    <property type="protein sequence ID" value="EFV00556.1"/>
    <property type="molecule type" value="Genomic_DNA"/>
</dbReference>
<dbReference type="HOGENOM" id="CLU_035301_1_1_9"/>
<name>E6MK37_9FIRM</name>
<comment type="similarity">
    <text evidence="5 9">Belongs to the phenylacetyl-CoA ligase family.</text>
</comment>
<proteinExistence type="inferred from homology"/>
<dbReference type="InterPro" id="IPR000873">
    <property type="entry name" value="AMP-dep_synth/lig_dom"/>
</dbReference>
<comment type="function">
    <text evidence="9">Catalyzes the activation of phenylacetic acid (PA) to phenylacetyl-CoA (PA-CoA).</text>
</comment>
<dbReference type="InterPro" id="IPR011880">
    <property type="entry name" value="PA_CoA_ligase"/>
</dbReference>
<dbReference type="Gene3D" id="3.30.300.30">
    <property type="match status" value="1"/>
</dbReference>
<evidence type="ECO:0000256" key="2">
    <source>
        <dbReference type="ARBA" id="ARBA00022598"/>
    </source>
</evidence>
<evidence type="ECO:0000259" key="11">
    <source>
        <dbReference type="Pfam" id="PF14535"/>
    </source>
</evidence>
<dbReference type="PANTHER" id="PTHR43439">
    <property type="entry name" value="PHENYLACETATE-COENZYME A LIGASE"/>
    <property type="match status" value="1"/>
</dbReference>
<dbReference type="eggNOG" id="COG1541">
    <property type="taxonomic scope" value="Bacteria"/>
</dbReference>
<dbReference type="CDD" id="cd05913">
    <property type="entry name" value="PaaK"/>
    <property type="match status" value="1"/>
</dbReference>
<dbReference type="STRING" id="887929.HMP0721_2373"/>
<dbReference type="InterPro" id="IPR042099">
    <property type="entry name" value="ANL_N_sf"/>
</dbReference>
<dbReference type="GO" id="GO:0047475">
    <property type="term" value="F:phenylacetate-CoA ligase activity"/>
    <property type="evidence" value="ECO:0007669"/>
    <property type="project" value="UniProtKB-EC"/>
</dbReference>
<evidence type="ECO:0000256" key="7">
    <source>
        <dbReference type="ARBA" id="ARBA00068695"/>
    </source>
</evidence>
<dbReference type="InterPro" id="IPR051414">
    <property type="entry name" value="Adenylate-forming_Reductase"/>
</dbReference>
<evidence type="ECO:0000313" key="12">
    <source>
        <dbReference type="EMBL" id="EFV00556.1"/>
    </source>
</evidence>
<comment type="catalytic activity">
    <reaction evidence="9">
        <text>2-phenylacetate + ATP + CoA = phenylacetyl-CoA + AMP + diphosphate</text>
        <dbReference type="Rhea" id="RHEA:20956"/>
        <dbReference type="ChEBI" id="CHEBI:18401"/>
        <dbReference type="ChEBI" id="CHEBI:30616"/>
        <dbReference type="ChEBI" id="CHEBI:33019"/>
        <dbReference type="ChEBI" id="CHEBI:57287"/>
        <dbReference type="ChEBI" id="CHEBI:57390"/>
        <dbReference type="ChEBI" id="CHEBI:456215"/>
        <dbReference type="EC" id="6.2.1.30"/>
    </reaction>
</comment>
<reference evidence="12 13" key="1">
    <citation type="submission" date="2010-12" db="EMBL/GenBank/DDBJ databases">
        <authorList>
            <person name="Muzny D."/>
            <person name="Qin X."/>
            <person name="Deng J."/>
            <person name="Jiang H."/>
            <person name="Liu Y."/>
            <person name="Qu J."/>
            <person name="Song X.-Z."/>
            <person name="Zhang L."/>
            <person name="Thornton R."/>
            <person name="Coyle M."/>
            <person name="Francisco L."/>
            <person name="Jackson L."/>
            <person name="Javaid M."/>
            <person name="Korchina V."/>
            <person name="Kovar C."/>
            <person name="Mata R."/>
            <person name="Mathew T."/>
            <person name="Ngo R."/>
            <person name="Nguyen L."/>
            <person name="Nguyen N."/>
            <person name="Okwuonu G."/>
            <person name="Ongeri F."/>
            <person name="Pham C."/>
            <person name="Simmons D."/>
            <person name="Wilczek-Boney K."/>
            <person name="Hale W."/>
            <person name="Jakkamsetti A."/>
            <person name="Pham P."/>
            <person name="Ruth R."/>
            <person name="San Lucas F."/>
            <person name="Warren J."/>
            <person name="Zhang J."/>
            <person name="Zhao Z."/>
            <person name="Zhou C."/>
            <person name="Zhu D."/>
            <person name="Lee S."/>
            <person name="Bess C."/>
            <person name="Blankenburg K."/>
            <person name="Forbes L."/>
            <person name="Fu Q."/>
            <person name="Gubbala S."/>
            <person name="Hirani K."/>
            <person name="Jayaseelan J.C."/>
            <person name="Lara F."/>
            <person name="Munidasa M."/>
            <person name="Palculict T."/>
            <person name="Patil S."/>
            <person name="Pu L.-L."/>
            <person name="Saada N."/>
            <person name="Tang L."/>
            <person name="Weissenberger G."/>
            <person name="Zhu Y."/>
            <person name="Hemphill L."/>
            <person name="Shang Y."/>
            <person name="Youmans B."/>
            <person name="Ayvaz T."/>
            <person name="Ross M."/>
            <person name="Santibanez J."/>
            <person name="Aqrawi P."/>
            <person name="Gross S."/>
            <person name="Joshi V."/>
            <person name="Fowler G."/>
            <person name="Nazareth L."/>
            <person name="Reid J."/>
            <person name="Worley K."/>
            <person name="Petrosino J."/>
            <person name="Highlander S."/>
            <person name="Gibbs R."/>
        </authorList>
    </citation>
    <scope>NUCLEOTIDE SEQUENCE [LARGE SCALE GENOMIC DNA]</scope>
    <source>
        <strain evidence="12 13">ATCC 23263</strain>
    </source>
</reference>
<feature type="domain" description="AMP-dependent ligase C-terminal" evidence="11">
    <location>
        <begin position="335"/>
        <end position="431"/>
    </location>
</feature>
<evidence type="ECO:0000256" key="1">
    <source>
        <dbReference type="ARBA" id="ARBA00011245"/>
    </source>
</evidence>
<dbReference type="FunFam" id="3.40.50.12780:FF:000016">
    <property type="entry name" value="Phenylacetate-coenzyme A ligase"/>
    <property type="match status" value="1"/>
</dbReference>
<feature type="domain" description="AMP-dependent synthetase/ligase" evidence="10">
    <location>
        <begin position="82"/>
        <end position="286"/>
    </location>
</feature>
<dbReference type="GO" id="GO:0000166">
    <property type="term" value="F:nucleotide binding"/>
    <property type="evidence" value="ECO:0007669"/>
    <property type="project" value="UniProtKB-KW"/>
</dbReference>
<evidence type="ECO:0000256" key="4">
    <source>
        <dbReference type="ARBA" id="ARBA00060591"/>
    </source>
</evidence>
<sequence length="433" mass="48241">MKYWNETFECMPREQLRALQLDRLKKTVDKVYARVPFYREKLQALGVGPESINSLDDIRRLPFTTKEDLRNSYPYGMLAEPLSQIARVQASSGTTGKPVCDGYTHNDLAMWAECVARGLTGTGADEHAVIHNAYGYGLFTGGIGIHGGAERMGASVIPMSSGNTARQIMLMQDFKATHLTCTPSYASYLGEAFRDAGIDTAALPLKAGIFGAEPWSENMRKTIEESLAIKAFDIYGMCEICGPGVAIECEEQDGLHFWEDFFYFEIVDPNTGEPVPDGEEGELVITTLAKEGMPLLRYRTHDLTHIVDEPCRCGRTHRRIARLSGRTDDMMVIRGVNVFPTQIESALLDTGDVEPHYQLIVRREGALDTLEIKVELKEDTDINSVTELEAMKAKIADRVKSIIQIKSKITLVEPKSIARSEGKAKRVIDLRKI</sequence>
<dbReference type="InterPro" id="IPR028154">
    <property type="entry name" value="AMP-dep_Lig_C"/>
</dbReference>
<dbReference type="PANTHER" id="PTHR43439:SF1">
    <property type="entry name" value="PHENYLACETATE-COENZYME A LIGASE"/>
    <property type="match status" value="1"/>
</dbReference>
<keyword evidence="13" id="KW-1185">Reference proteome</keyword>
<evidence type="ECO:0000256" key="9">
    <source>
        <dbReference type="PIRNR" id="PIRNR006444"/>
    </source>
</evidence>
<dbReference type="Proteomes" id="UP000004754">
    <property type="component" value="Unassembled WGS sequence"/>
</dbReference>
<dbReference type="Pfam" id="PF00501">
    <property type="entry name" value="AMP-binding"/>
    <property type="match status" value="1"/>
</dbReference>
<organism evidence="12 13">
    <name type="scientific">Pseudoramibacter alactolyticus ATCC 23263</name>
    <dbReference type="NCBI Taxonomy" id="887929"/>
    <lineage>
        <taxon>Bacteria</taxon>
        <taxon>Bacillati</taxon>
        <taxon>Bacillota</taxon>
        <taxon>Clostridia</taxon>
        <taxon>Eubacteriales</taxon>
        <taxon>Eubacteriaceae</taxon>
        <taxon>Pseudoramibacter</taxon>
    </lineage>
</organism>
<accession>E6MK37</accession>
<evidence type="ECO:0000259" key="10">
    <source>
        <dbReference type="Pfam" id="PF00501"/>
    </source>
</evidence>
<dbReference type="Gene3D" id="3.40.50.12780">
    <property type="entry name" value="N-terminal domain of ligase-like"/>
    <property type="match status" value="1"/>
</dbReference>
<gene>
    <name evidence="12" type="ORF">HMP0721_2373</name>
</gene>
<comment type="subunit">
    <text evidence="1">Monomer.</text>
</comment>
<evidence type="ECO:0000256" key="5">
    <source>
        <dbReference type="ARBA" id="ARBA00061566"/>
    </source>
</evidence>
<dbReference type="GO" id="GO:0010124">
    <property type="term" value="P:phenylacetate catabolic process"/>
    <property type="evidence" value="ECO:0007669"/>
    <property type="project" value="UniProtKB-UniRule"/>
</dbReference>
<dbReference type="SUPFAM" id="SSF56801">
    <property type="entry name" value="Acetyl-CoA synthetase-like"/>
    <property type="match status" value="1"/>
</dbReference>
<dbReference type="InterPro" id="IPR045851">
    <property type="entry name" value="AMP-bd_C_sf"/>
</dbReference>
<evidence type="ECO:0000256" key="6">
    <source>
        <dbReference type="ARBA" id="ARBA00066629"/>
    </source>
</evidence>
<evidence type="ECO:0000256" key="8">
    <source>
        <dbReference type="ARBA" id="ARBA00075111"/>
    </source>
</evidence>
<protein>
    <recommendedName>
        <fullName evidence="7 9">Phenylacetate-coenzyme A ligase</fullName>
        <ecNumber evidence="6 9">6.2.1.30</ecNumber>
    </recommendedName>
    <alternativeName>
        <fullName evidence="8 9">Phenylacetyl-CoA ligase</fullName>
    </alternativeName>
</protein>
<comment type="pathway">
    <text evidence="4 9">Aromatic compound metabolism; phenylacetate degradation.</text>
</comment>
<comment type="caution">
    <text evidence="12">The sequence shown here is derived from an EMBL/GenBank/DDBJ whole genome shotgun (WGS) entry which is preliminary data.</text>
</comment>
<dbReference type="PIRSF" id="PIRSF006444">
    <property type="entry name" value="PaaK"/>
    <property type="match status" value="1"/>
</dbReference>
<dbReference type="RefSeq" id="WP_006599794.1">
    <property type="nucleotide sequence ID" value="NZ_GL622359.1"/>
</dbReference>
<evidence type="ECO:0000313" key="13">
    <source>
        <dbReference type="Proteomes" id="UP000004754"/>
    </source>
</evidence>
<dbReference type="EC" id="6.2.1.30" evidence="6 9"/>
<evidence type="ECO:0000256" key="3">
    <source>
        <dbReference type="ARBA" id="ARBA00022741"/>
    </source>
</evidence>
<keyword evidence="2 9" id="KW-0436">Ligase</keyword>
<dbReference type="Pfam" id="PF14535">
    <property type="entry name" value="AMP-binding_C_2"/>
    <property type="match status" value="1"/>
</dbReference>